<sequence>MDNETSAQEMERNEKPLNELLTTAMVNIYVGPENTHWYIHERLLCYYSPFFSEIFYADDKNEEKSKAQRNKAYGLPDEEDLAFEMLVGWLYSRDIKVPREEKDLSPLLDLYLLSEKLQMERLSHELVEAVSHFYFQTHSYPSLRRVQYVYTNTEEDNEMREMMVGSIAKLLTTSDKIPAHWASALQRNGQLAVDIIRSIQQWKIEEKTIPDARDRSASRGRSDKNGFSAVERSGTDSMETTGKTDGTSNMGVESVNSDHDQDQSMQDSSMMKSEDSEATSPPPTYSTVNTPETSSSQFTTPKLESGALENDSNGTPVKPKKPPDAPGKSSLSPIMGWGKGKRSLSVSFAEKVSYSTYTFFPSPSFTAHSIDDMPLEMCATSKEGLALQPLTPLPQNAENEIEKPIEGKVLNPLPAQPQRTKSDDEVICAVHRPQSSPQSRPRALAMAASRPETVMLGFLWMLYLSWLASAGL</sequence>
<feature type="domain" description="BTB" evidence="2">
    <location>
        <begin position="24"/>
        <end position="99"/>
    </location>
</feature>
<feature type="region of interest" description="Disordered" evidence="1">
    <location>
        <begin position="210"/>
        <end position="336"/>
    </location>
</feature>
<feature type="compositionally biased region" description="Polar residues" evidence="1">
    <location>
        <begin position="285"/>
        <end position="302"/>
    </location>
</feature>
<dbReference type="PANTHER" id="PTHR47843:SF2">
    <property type="entry name" value="BTB DOMAIN-CONTAINING PROTEIN"/>
    <property type="match status" value="1"/>
</dbReference>
<evidence type="ECO:0000259" key="2">
    <source>
        <dbReference type="PROSITE" id="PS50097"/>
    </source>
</evidence>
<accession>A0AAN8ESD0</accession>
<dbReference type="Gene3D" id="3.30.710.10">
    <property type="entry name" value="Potassium Channel Kv1.1, Chain A"/>
    <property type="match status" value="1"/>
</dbReference>
<dbReference type="Pfam" id="PF00651">
    <property type="entry name" value="BTB"/>
    <property type="match status" value="1"/>
</dbReference>
<organism evidence="3 4">
    <name type="scientific">Knufia fluminis</name>
    <dbReference type="NCBI Taxonomy" id="191047"/>
    <lineage>
        <taxon>Eukaryota</taxon>
        <taxon>Fungi</taxon>
        <taxon>Dikarya</taxon>
        <taxon>Ascomycota</taxon>
        <taxon>Pezizomycotina</taxon>
        <taxon>Eurotiomycetes</taxon>
        <taxon>Chaetothyriomycetidae</taxon>
        <taxon>Chaetothyriales</taxon>
        <taxon>Trichomeriaceae</taxon>
        <taxon>Knufia</taxon>
    </lineage>
</organism>
<feature type="compositionally biased region" description="Basic and acidic residues" evidence="1">
    <location>
        <begin position="210"/>
        <end position="224"/>
    </location>
</feature>
<dbReference type="AlphaFoldDB" id="A0AAN8ESD0"/>
<dbReference type="InterPro" id="IPR011333">
    <property type="entry name" value="SKP1/BTB/POZ_sf"/>
</dbReference>
<proteinExistence type="predicted"/>
<protein>
    <recommendedName>
        <fullName evidence="2">BTB domain-containing protein</fullName>
    </recommendedName>
</protein>
<evidence type="ECO:0000313" key="4">
    <source>
        <dbReference type="Proteomes" id="UP001316803"/>
    </source>
</evidence>
<dbReference type="EMBL" id="JAKLMC020000022">
    <property type="protein sequence ID" value="KAK5951133.1"/>
    <property type="molecule type" value="Genomic_DNA"/>
</dbReference>
<dbReference type="PROSITE" id="PS50097">
    <property type="entry name" value="BTB"/>
    <property type="match status" value="1"/>
</dbReference>
<dbReference type="PANTHER" id="PTHR47843">
    <property type="entry name" value="BTB DOMAIN-CONTAINING PROTEIN-RELATED"/>
    <property type="match status" value="1"/>
</dbReference>
<reference evidence="3 4" key="1">
    <citation type="submission" date="2022-12" db="EMBL/GenBank/DDBJ databases">
        <title>Genomic features and morphological characterization of a novel Knufia sp. strain isolated from spacecraft assembly facility.</title>
        <authorList>
            <person name="Teixeira M."/>
            <person name="Chander A.M."/>
            <person name="Stajich J.E."/>
            <person name="Venkateswaran K."/>
        </authorList>
    </citation>
    <scope>NUCLEOTIDE SEQUENCE [LARGE SCALE GENOMIC DNA]</scope>
    <source>
        <strain evidence="3 4">FJI-L2-BK-P2</strain>
    </source>
</reference>
<evidence type="ECO:0000313" key="3">
    <source>
        <dbReference type="EMBL" id="KAK5951133.1"/>
    </source>
</evidence>
<gene>
    <name evidence="3" type="ORF">OHC33_007886</name>
</gene>
<comment type="caution">
    <text evidence="3">The sequence shown here is derived from an EMBL/GenBank/DDBJ whole genome shotgun (WGS) entry which is preliminary data.</text>
</comment>
<dbReference type="Proteomes" id="UP001316803">
    <property type="component" value="Unassembled WGS sequence"/>
</dbReference>
<feature type="compositionally biased region" description="Polar residues" evidence="1">
    <location>
        <begin position="235"/>
        <end position="255"/>
    </location>
</feature>
<dbReference type="SMART" id="SM00225">
    <property type="entry name" value="BTB"/>
    <property type="match status" value="1"/>
</dbReference>
<keyword evidence="4" id="KW-1185">Reference proteome</keyword>
<evidence type="ECO:0000256" key="1">
    <source>
        <dbReference type="SAM" id="MobiDB-lite"/>
    </source>
</evidence>
<dbReference type="InterPro" id="IPR000210">
    <property type="entry name" value="BTB/POZ_dom"/>
</dbReference>
<name>A0AAN8ESD0_9EURO</name>
<dbReference type="SUPFAM" id="SSF54695">
    <property type="entry name" value="POZ domain"/>
    <property type="match status" value="1"/>
</dbReference>